<dbReference type="InterPro" id="IPR002129">
    <property type="entry name" value="PyrdxlP-dep_de-COase"/>
</dbReference>
<evidence type="ECO:0000256" key="3">
    <source>
        <dbReference type="ARBA" id="ARBA00023239"/>
    </source>
</evidence>
<organism evidence="6 7">
    <name type="scientific">Phaeocystidibacter marisrubri</name>
    <dbReference type="NCBI Taxonomy" id="1577780"/>
    <lineage>
        <taxon>Bacteria</taxon>
        <taxon>Pseudomonadati</taxon>
        <taxon>Bacteroidota</taxon>
        <taxon>Flavobacteriia</taxon>
        <taxon>Flavobacteriales</taxon>
        <taxon>Phaeocystidibacteraceae</taxon>
        <taxon>Phaeocystidibacter</taxon>
    </lineage>
</organism>
<comment type="cofactor">
    <cofactor evidence="1 4 5">
        <name>pyridoxal 5'-phosphate</name>
        <dbReference type="ChEBI" id="CHEBI:597326"/>
    </cofactor>
</comment>
<proteinExistence type="inferred from homology"/>
<keyword evidence="2 4" id="KW-0663">Pyridoxal phosphate</keyword>
<dbReference type="Gene3D" id="3.40.640.10">
    <property type="entry name" value="Type I PLP-dependent aspartate aminotransferase-like (Major domain)"/>
    <property type="match status" value="1"/>
</dbReference>
<gene>
    <name evidence="6" type="ORF">F8C82_04015</name>
</gene>
<accession>A0A6L3ZJW2</accession>
<dbReference type="GO" id="GO:0008483">
    <property type="term" value="F:transaminase activity"/>
    <property type="evidence" value="ECO:0007669"/>
    <property type="project" value="UniProtKB-KW"/>
</dbReference>
<protein>
    <submittedName>
        <fullName evidence="6">Aspartate aminotransferase family protein</fullName>
    </submittedName>
</protein>
<dbReference type="GO" id="GO:0016830">
    <property type="term" value="F:carbon-carbon lyase activity"/>
    <property type="evidence" value="ECO:0007669"/>
    <property type="project" value="InterPro"/>
</dbReference>
<dbReference type="InterPro" id="IPR015424">
    <property type="entry name" value="PyrdxlP-dep_Trfase"/>
</dbReference>
<evidence type="ECO:0000256" key="5">
    <source>
        <dbReference type="RuleBase" id="RU000382"/>
    </source>
</evidence>
<dbReference type="PANTHER" id="PTHR42735:SF4">
    <property type="entry name" value="PYRIDOXAL PHOSPHATE-DEPENDENT DECARBOXYLASE FAMILY PROTEIN"/>
    <property type="match status" value="1"/>
</dbReference>
<keyword evidence="6" id="KW-0032">Aminotransferase</keyword>
<dbReference type="Proteomes" id="UP000484164">
    <property type="component" value="Unassembled WGS sequence"/>
</dbReference>
<dbReference type="PANTHER" id="PTHR42735">
    <property type="match status" value="1"/>
</dbReference>
<evidence type="ECO:0000313" key="6">
    <source>
        <dbReference type="EMBL" id="KAB2818224.1"/>
    </source>
</evidence>
<comment type="similarity">
    <text evidence="5">Belongs to the group II decarboxylase family.</text>
</comment>
<feature type="modified residue" description="N6-(pyridoxal phosphate)lysine" evidence="4">
    <location>
        <position position="212"/>
    </location>
</feature>
<comment type="caution">
    <text evidence="6">The sequence shown here is derived from an EMBL/GenBank/DDBJ whole genome shotgun (WGS) entry which is preliminary data.</text>
</comment>
<dbReference type="AlphaFoldDB" id="A0A6L3ZJW2"/>
<evidence type="ECO:0000256" key="2">
    <source>
        <dbReference type="ARBA" id="ARBA00022898"/>
    </source>
</evidence>
<name>A0A6L3ZJW2_9FLAO</name>
<dbReference type="GO" id="GO:0019752">
    <property type="term" value="P:carboxylic acid metabolic process"/>
    <property type="evidence" value="ECO:0007669"/>
    <property type="project" value="InterPro"/>
</dbReference>
<dbReference type="SUPFAM" id="SSF53383">
    <property type="entry name" value="PLP-dependent transferases"/>
    <property type="match status" value="1"/>
</dbReference>
<reference evidence="6 7" key="1">
    <citation type="submission" date="2019-10" db="EMBL/GenBank/DDBJ databases">
        <title>Genome sequence of Phaeocystidibacter marisrubri JCM30614 (type strain).</title>
        <authorList>
            <person name="Bowman J.P."/>
        </authorList>
    </citation>
    <scope>NUCLEOTIDE SEQUENCE [LARGE SCALE GENOMIC DNA]</scope>
    <source>
        <strain evidence="6 7">JCM 30614</strain>
    </source>
</reference>
<keyword evidence="7" id="KW-1185">Reference proteome</keyword>
<dbReference type="EMBL" id="WBVQ01000001">
    <property type="protein sequence ID" value="KAB2818224.1"/>
    <property type="molecule type" value="Genomic_DNA"/>
</dbReference>
<sequence>MKNNYPYAHPLYAGQMLKPPHAIAREAYAFAQNINPNNHALDGGKESSAMEMEAVAGIAKMFGWDTHIGHLTGGGTMANLEALWIASQIHPNKRILASAAAHYTHERITSVLGIPFSKVSNAIDRPVMDLSALEDELKKGDVGTVVLTAGTTGTGHVEPIAEGIALCKKYGARCHIDAAYGGYFTLCVASSPLQGNFNAITRADSIVIDPHKHGLQPYGCGCVLFSDPSIGKFYLHDSPYTYFTSNQLHLGEISLECSRPGASAVALWTTMQRYPLTEDGEMAQGLSNCLNAAKTLYSKLLENGNWILPYKPDLDILIFAPKCSRVSEISEASQTMFDKAEENGLYLALYKMPSESLKAVIPEIEVDRPTVTLLRSTLMKWNHLDYIGDIFRILKSIS</sequence>
<keyword evidence="3 5" id="KW-0456">Lyase</keyword>
<dbReference type="OrthoDB" id="9803665at2"/>
<dbReference type="InterPro" id="IPR015421">
    <property type="entry name" value="PyrdxlP-dep_Trfase_major"/>
</dbReference>
<dbReference type="InterPro" id="IPR050477">
    <property type="entry name" value="GrpII_AminoAcid_Decarb"/>
</dbReference>
<evidence type="ECO:0000313" key="7">
    <source>
        <dbReference type="Proteomes" id="UP000484164"/>
    </source>
</evidence>
<evidence type="ECO:0000256" key="4">
    <source>
        <dbReference type="PIRSR" id="PIRSR602129-50"/>
    </source>
</evidence>
<dbReference type="Pfam" id="PF00282">
    <property type="entry name" value="Pyridoxal_deC"/>
    <property type="match status" value="1"/>
</dbReference>
<dbReference type="GO" id="GO:0030170">
    <property type="term" value="F:pyridoxal phosphate binding"/>
    <property type="evidence" value="ECO:0007669"/>
    <property type="project" value="InterPro"/>
</dbReference>
<keyword evidence="6" id="KW-0808">Transferase</keyword>
<evidence type="ECO:0000256" key="1">
    <source>
        <dbReference type="ARBA" id="ARBA00001933"/>
    </source>
</evidence>